<name>A0A016WIQ5_9BILA</name>
<dbReference type="AlphaFoldDB" id="A0A016WIQ5"/>
<accession>A0A016WIQ5</accession>
<proteinExistence type="predicted"/>
<organism evidence="1 2">
    <name type="scientific">Ancylostoma ceylanicum</name>
    <dbReference type="NCBI Taxonomy" id="53326"/>
    <lineage>
        <taxon>Eukaryota</taxon>
        <taxon>Metazoa</taxon>
        <taxon>Ecdysozoa</taxon>
        <taxon>Nematoda</taxon>
        <taxon>Chromadorea</taxon>
        <taxon>Rhabditida</taxon>
        <taxon>Rhabditina</taxon>
        <taxon>Rhabditomorpha</taxon>
        <taxon>Strongyloidea</taxon>
        <taxon>Ancylostomatidae</taxon>
        <taxon>Ancylostomatinae</taxon>
        <taxon>Ancylostoma</taxon>
    </lineage>
</organism>
<keyword evidence="2" id="KW-1185">Reference proteome</keyword>
<evidence type="ECO:0000313" key="1">
    <source>
        <dbReference type="EMBL" id="EYC39699.1"/>
    </source>
</evidence>
<reference evidence="2" key="1">
    <citation type="journal article" date="2015" name="Nat. Genet.">
        <title>The genome and transcriptome of the zoonotic hookworm Ancylostoma ceylanicum identify infection-specific gene families.</title>
        <authorList>
            <person name="Schwarz E.M."/>
            <person name="Hu Y."/>
            <person name="Antoshechkin I."/>
            <person name="Miller M.M."/>
            <person name="Sternberg P.W."/>
            <person name="Aroian R.V."/>
        </authorList>
    </citation>
    <scope>NUCLEOTIDE SEQUENCE</scope>
    <source>
        <strain evidence="2">HY135</strain>
    </source>
</reference>
<dbReference type="EMBL" id="JARK01000244">
    <property type="protein sequence ID" value="EYC39699.1"/>
    <property type="molecule type" value="Genomic_DNA"/>
</dbReference>
<protein>
    <submittedName>
        <fullName evidence="1">Uncharacterized protein</fullName>
    </submittedName>
</protein>
<comment type="caution">
    <text evidence="1">The sequence shown here is derived from an EMBL/GenBank/DDBJ whole genome shotgun (WGS) entry which is preliminary data.</text>
</comment>
<sequence>MHSHTIFYALQRARQLKVTATYKTERARFAKGTVNPRRRCRRSGRGSRIAPLASTTAMFASTPRATQAVHVTAGSLVDIRKTTMKRDTQIRYDDVECWRAWILDRLGELVVSDRPYLHLDAQNVQCY</sequence>
<evidence type="ECO:0000313" key="2">
    <source>
        <dbReference type="Proteomes" id="UP000024635"/>
    </source>
</evidence>
<gene>
    <name evidence="1" type="primary">Acey_s0644.g1081</name>
    <name evidence="1" type="ORF">Y032_0644g1081</name>
</gene>
<dbReference type="Proteomes" id="UP000024635">
    <property type="component" value="Unassembled WGS sequence"/>
</dbReference>